<dbReference type="InterPro" id="IPR023795">
    <property type="entry name" value="Serpin_CS"/>
</dbReference>
<comment type="similarity">
    <text evidence="1 2">Belongs to the serpin family.</text>
</comment>
<evidence type="ECO:0000256" key="2">
    <source>
        <dbReference type="RuleBase" id="RU000411"/>
    </source>
</evidence>
<dbReference type="Pfam" id="PF00079">
    <property type="entry name" value="Serpin"/>
    <property type="match status" value="1"/>
</dbReference>
<sequence length="381" mass="43646">MDDKFIKEIIPGFSNKLYDYLLAFKCDEMSNLVISPIGICTALCIVLSASNNRTATELFKAMELNKDFDYHEIIREALRNISNTGEGIQSTIKNRIFISKSIEIDENFNRLLLDTYKAEIEKVPFKGDRKGSIIRVNEWINRIMNTKYHRLSISSFPDNISTVITSTAHLKGLWKHVFEEDKKQTCSFHKLNGSSKNTTFYHTIDEFESATFPELKSCGVKIPLIDSQWTVLILLPDEENGLPGLINTLRSTNGFVKLMESPFYSLRMELYIPKLCIKLNDLISIKKLLQRMNINDAFDIMSANLSNMTSSLNDNVFISEIFHCASFEINEMRTSSCNLTPLCGKKPPEPAEITMKIDHPFFLIILWNNEIPVYLGHMIEP</sequence>
<feature type="domain" description="Serpin" evidence="3">
    <location>
        <begin position="18"/>
        <end position="381"/>
    </location>
</feature>
<dbReference type="InterPro" id="IPR042178">
    <property type="entry name" value="Serpin_sf_1"/>
</dbReference>
<accession>A0AA85KDN2</accession>
<dbReference type="SMART" id="SM00093">
    <property type="entry name" value="SERPIN"/>
    <property type="match status" value="1"/>
</dbReference>
<dbReference type="PROSITE" id="PS00284">
    <property type="entry name" value="SERPIN"/>
    <property type="match status" value="1"/>
</dbReference>
<dbReference type="WBParaSite" id="TREG1_78880.1">
    <property type="protein sequence ID" value="TREG1_78880.1"/>
    <property type="gene ID" value="TREG1_78880"/>
</dbReference>
<dbReference type="SUPFAM" id="SSF56574">
    <property type="entry name" value="Serpins"/>
    <property type="match status" value="1"/>
</dbReference>
<dbReference type="PANTHER" id="PTHR11461">
    <property type="entry name" value="SERINE PROTEASE INHIBITOR, SERPIN"/>
    <property type="match status" value="1"/>
</dbReference>
<proteinExistence type="inferred from homology"/>
<dbReference type="GO" id="GO:0005615">
    <property type="term" value="C:extracellular space"/>
    <property type="evidence" value="ECO:0007669"/>
    <property type="project" value="InterPro"/>
</dbReference>
<dbReference type="InterPro" id="IPR023796">
    <property type="entry name" value="Serpin_dom"/>
</dbReference>
<dbReference type="Proteomes" id="UP000050795">
    <property type="component" value="Unassembled WGS sequence"/>
</dbReference>
<evidence type="ECO:0000313" key="4">
    <source>
        <dbReference type="Proteomes" id="UP000050795"/>
    </source>
</evidence>
<dbReference type="InterPro" id="IPR036186">
    <property type="entry name" value="Serpin_sf"/>
</dbReference>
<organism evidence="4 5">
    <name type="scientific">Trichobilharzia regenti</name>
    <name type="common">Nasal bird schistosome</name>
    <dbReference type="NCBI Taxonomy" id="157069"/>
    <lineage>
        <taxon>Eukaryota</taxon>
        <taxon>Metazoa</taxon>
        <taxon>Spiralia</taxon>
        <taxon>Lophotrochozoa</taxon>
        <taxon>Platyhelminthes</taxon>
        <taxon>Trematoda</taxon>
        <taxon>Digenea</taxon>
        <taxon>Strigeidida</taxon>
        <taxon>Schistosomatoidea</taxon>
        <taxon>Schistosomatidae</taxon>
        <taxon>Trichobilharzia</taxon>
    </lineage>
</organism>
<keyword evidence="4" id="KW-1185">Reference proteome</keyword>
<dbReference type="Gene3D" id="3.30.497.10">
    <property type="entry name" value="Antithrombin, subunit I, domain 2"/>
    <property type="match status" value="1"/>
</dbReference>
<dbReference type="PANTHER" id="PTHR11461:SF211">
    <property type="entry name" value="GH10112P-RELATED"/>
    <property type="match status" value="1"/>
</dbReference>
<dbReference type="AlphaFoldDB" id="A0AA85KDN2"/>
<dbReference type="InterPro" id="IPR000215">
    <property type="entry name" value="Serpin_fam"/>
</dbReference>
<protein>
    <recommendedName>
        <fullName evidence="3">Serpin domain-containing protein</fullName>
    </recommendedName>
</protein>
<dbReference type="InterPro" id="IPR042185">
    <property type="entry name" value="Serpin_sf_2"/>
</dbReference>
<dbReference type="Gene3D" id="2.30.39.10">
    <property type="entry name" value="Alpha-1-antitrypsin, domain 1"/>
    <property type="match status" value="1"/>
</dbReference>
<reference evidence="4" key="1">
    <citation type="submission" date="2022-06" db="EMBL/GenBank/DDBJ databases">
        <authorList>
            <person name="Berger JAMES D."/>
            <person name="Berger JAMES D."/>
        </authorList>
    </citation>
    <scope>NUCLEOTIDE SEQUENCE [LARGE SCALE GENOMIC DNA]</scope>
</reference>
<evidence type="ECO:0000256" key="1">
    <source>
        <dbReference type="ARBA" id="ARBA00009500"/>
    </source>
</evidence>
<reference evidence="5" key="2">
    <citation type="submission" date="2023-11" db="UniProtKB">
        <authorList>
            <consortium name="WormBaseParasite"/>
        </authorList>
    </citation>
    <scope>IDENTIFICATION</scope>
</reference>
<dbReference type="GO" id="GO:0004867">
    <property type="term" value="F:serine-type endopeptidase inhibitor activity"/>
    <property type="evidence" value="ECO:0007669"/>
    <property type="project" value="InterPro"/>
</dbReference>
<evidence type="ECO:0000259" key="3">
    <source>
        <dbReference type="SMART" id="SM00093"/>
    </source>
</evidence>
<name>A0AA85KDN2_TRIRE</name>
<evidence type="ECO:0000313" key="5">
    <source>
        <dbReference type="WBParaSite" id="TREG1_78880.1"/>
    </source>
</evidence>